<evidence type="ECO:0000259" key="2">
    <source>
        <dbReference type="Pfam" id="PF00350"/>
    </source>
</evidence>
<name>A0ABR3VF41_HUMIN</name>
<dbReference type="Pfam" id="PF00350">
    <property type="entry name" value="Dynamin_N"/>
    <property type="match status" value="1"/>
</dbReference>
<evidence type="ECO:0000313" key="3">
    <source>
        <dbReference type="EMBL" id="KAL1840313.1"/>
    </source>
</evidence>
<dbReference type="SUPFAM" id="SSF52540">
    <property type="entry name" value="P-loop containing nucleoside triphosphate hydrolases"/>
    <property type="match status" value="1"/>
</dbReference>
<feature type="domain" description="Dynamin N-terminal" evidence="2">
    <location>
        <begin position="121"/>
        <end position="365"/>
    </location>
</feature>
<accession>A0ABR3VF41</accession>
<dbReference type="InterPro" id="IPR027417">
    <property type="entry name" value="P-loop_NTPase"/>
</dbReference>
<feature type="compositionally biased region" description="Basic and acidic residues" evidence="1">
    <location>
        <begin position="472"/>
        <end position="485"/>
    </location>
</feature>
<dbReference type="EMBL" id="JAZGSY010000118">
    <property type="protein sequence ID" value="KAL1840313.1"/>
    <property type="molecule type" value="Genomic_DNA"/>
</dbReference>
<evidence type="ECO:0000313" key="4">
    <source>
        <dbReference type="Proteomes" id="UP001583172"/>
    </source>
</evidence>
<proteinExistence type="predicted"/>
<protein>
    <recommendedName>
        <fullName evidence="2">Dynamin N-terminal domain-containing protein</fullName>
    </recommendedName>
</protein>
<feature type="region of interest" description="Disordered" evidence="1">
    <location>
        <begin position="1"/>
        <end position="48"/>
    </location>
</feature>
<dbReference type="PANTHER" id="PTHR36681:SF3">
    <property type="entry name" value="NUCLEAR GTPASE, GERMINAL CENTER-ASSOCIATED, TANDEM DUPLICATE 3"/>
    <property type="match status" value="1"/>
</dbReference>
<comment type="caution">
    <text evidence="3">The sequence shown here is derived from an EMBL/GenBank/DDBJ whole genome shotgun (WGS) entry which is preliminary data.</text>
</comment>
<feature type="region of interest" description="Disordered" evidence="1">
    <location>
        <begin position="459"/>
        <end position="491"/>
    </location>
</feature>
<organism evidence="3 4">
    <name type="scientific">Humicola insolens</name>
    <name type="common">Soft-rot fungus</name>
    <dbReference type="NCBI Taxonomy" id="85995"/>
    <lineage>
        <taxon>Eukaryota</taxon>
        <taxon>Fungi</taxon>
        <taxon>Dikarya</taxon>
        <taxon>Ascomycota</taxon>
        <taxon>Pezizomycotina</taxon>
        <taxon>Sordariomycetes</taxon>
        <taxon>Sordariomycetidae</taxon>
        <taxon>Sordariales</taxon>
        <taxon>Chaetomiaceae</taxon>
        <taxon>Mycothermus</taxon>
    </lineage>
</organism>
<dbReference type="InterPro" id="IPR045063">
    <property type="entry name" value="Dynamin_N"/>
</dbReference>
<sequence>MADTADPAAFYADPDLAMASIETEVETDPDNSNSIPMKRKTPPTEPEPVMIKSEATEEAVEHAVDSALKHALDISQALRAHINNENSTSEGDKKRCGKEVLKWMEEIGELQKAHSEFEVLIGVAGRTGAGKSTILNTLLEIPELLPSSNSEAATACVCRVSWNIDDTPGRNFKAEVIFRSREDVEHELDDILSRIKKREQRDDDYAGEMEDSSDLDAALDKVDENAEEDRAIAEGLKKIKAVWDLDEDDVNDMSSQDILASKSDVLELLGTTKEIYSDDPDKFSGQVKPFMDSSENLQGFRAWPLITEVRLFLKVPFLKHGVVLIDLPGLSDSVESRAQVAERFKQKLNIVTIVNPARRAIDDKTGVDLMTDYQTLRMQLDGKYHRKSFCVAVSQIDEIDCDVFIKGNRKAEKNIDIQKTLKAIHTLSQKAVGHAQLLKDENAALEKLDKKLDTLDAKLDAMNPTGKGSRSKKQEERKEAAQERGKKARQVNGLKRQMAVIDQQLSAARARQKWEALVRNSRSDKKQYDGSVDIIPVSATAYRNLLKDRKPEAFPTKRHTGIPRLRQWLVDSTLERREQHLDATLNALRRLLMSCQQWLSTNSSVRALEFPREIVRDVVSRAYDDFLKDLQQELGHGSKDIQKLDPFVKIKAAEVNFRKVACASAARWAVKYPEDPKSSALMHFATFNAILQRNGGPFHSMAREKIEYDLPKAMTARLLAPIVQDWHKTFHVYIPSTERPIMQSIERVCDEFLKRLVEQVGAVAPNIMPQFADKAFVAVNNSKNELRDRVKAALRNLSESSSAVHPEFLGSLKENLVPIFQESLKHTGTGHFRKRRKFLLAQVKQDFQKIFMAGYEKMVEKHTMSVRILPHVFSETAAFVASRVIAQIMLQLDELSGTSGKDWAVADMQPGLEQRLRVNVKTWRTDWIFPTLDQDGLVREDVDIPKEYGEEMEEVSVKPERKRRKKVEVEVKTEDEHEGGKIKKESMDED</sequence>
<gene>
    <name evidence="3" type="ORF">VTJ49DRAFT_566</name>
</gene>
<feature type="region of interest" description="Disordered" evidence="1">
    <location>
        <begin position="948"/>
        <end position="990"/>
    </location>
</feature>
<reference evidence="3 4" key="1">
    <citation type="journal article" date="2024" name="Commun. Biol.">
        <title>Comparative genomic analysis of thermophilic fungi reveals convergent evolutionary adaptations and gene losses.</title>
        <authorList>
            <person name="Steindorff A.S."/>
            <person name="Aguilar-Pontes M.V."/>
            <person name="Robinson A.J."/>
            <person name="Andreopoulos B."/>
            <person name="LaButti K."/>
            <person name="Kuo A."/>
            <person name="Mondo S."/>
            <person name="Riley R."/>
            <person name="Otillar R."/>
            <person name="Haridas S."/>
            <person name="Lipzen A."/>
            <person name="Grimwood J."/>
            <person name="Schmutz J."/>
            <person name="Clum A."/>
            <person name="Reid I.D."/>
            <person name="Moisan M.C."/>
            <person name="Butler G."/>
            <person name="Nguyen T.T.M."/>
            <person name="Dewar K."/>
            <person name="Conant G."/>
            <person name="Drula E."/>
            <person name="Henrissat B."/>
            <person name="Hansel C."/>
            <person name="Singer S."/>
            <person name="Hutchinson M.I."/>
            <person name="de Vries R.P."/>
            <person name="Natvig D.O."/>
            <person name="Powell A.J."/>
            <person name="Tsang A."/>
            <person name="Grigoriev I.V."/>
        </authorList>
    </citation>
    <scope>NUCLEOTIDE SEQUENCE [LARGE SCALE GENOMIC DNA]</scope>
    <source>
        <strain evidence="3 4">CBS 620.91</strain>
    </source>
</reference>
<feature type="compositionally biased region" description="Basic and acidic residues" evidence="1">
    <location>
        <begin position="948"/>
        <end position="959"/>
    </location>
</feature>
<keyword evidence="4" id="KW-1185">Reference proteome</keyword>
<dbReference type="PANTHER" id="PTHR36681">
    <property type="entry name" value="NUCLEAR GTPASE, GERMINAL CENTER-ASSOCIATED, TANDEM DUPLICATE 3"/>
    <property type="match status" value="1"/>
</dbReference>
<evidence type="ECO:0000256" key="1">
    <source>
        <dbReference type="SAM" id="MobiDB-lite"/>
    </source>
</evidence>
<dbReference type="Proteomes" id="UP001583172">
    <property type="component" value="Unassembled WGS sequence"/>
</dbReference>
<dbReference type="Gene3D" id="3.40.50.300">
    <property type="entry name" value="P-loop containing nucleotide triphosphate hydrolases"/>
    <property type="match status" value="1"/>
</dbReference>
<feature type="compositionally biased region" description="Basic and acidic residues" evidence="1">
    <location>
        <begin position="967"/>
        <end position="990"/>
    </location>
</feature>